<evidence type="ECO:0000313" key="2">
    <source>
        <dbReference type="EMBL" id="MFC4721640.1"/>
    </source>
</evidence>
<dbReference type="Proteomes" id="UP001595953">
    <property type="component" value="Unassembled WGS sequence"/>
</dbReference>
<comment type="caution">
    <text evidence="2">The sequence shown here is derived from an EMBL/GenBank/DDBJ whole genome shotgun (WGS) entry which is preliminary data.</text>
</comment>
<sequence length="145" mass="16579">MKHILFQSLLLLFTLGACTPKTKDSTVQWKAEILDAETQFAALVKEKGLHEAFVAFADEDAVLMRNNALIIGKKAIDERYKGMNSKNLTWTPDFIDVSKSGDLGYTYGEYQFKYTDSTGIEHTDTGIFHSVWKRQKNGSWKYVWD</sequence>
<protein>
    <submittedName>
        <fullName evidence="2">DUF4440 domain-containing protein</fullName>
    </submittedName>
</protein>
<organism evidence="2 3">
    <name type="scientific">Geojedonia litorea</name>
    <dbReference type="NCBI Taxonomy" id="1268269"/>
    <lineage>
        <taxon>Bacteria</taxon>
        <taxon>Pseudomonadati</taxon>
        <taxon>Bacteroidota</taxon>
        <taxon>Flavobacteriia</taxon>
        <taxon>Flavobacteriales</taxon>
        <taxon>Flavobacteriaceae</taxon>
        <taxon>Geojedonia</taxon>
    </lineage>
</organism>
<dbReference type="RefSeq" id="WP_387961471.1">
    <property type="nucleotide sequence ID" value="NZ_JBHSGP010000008.1"/>
</dbReference>
<evidence type="ECO:0000259" key="1">
    <source>
        <dbReference type="Pfam" id="PF14534"/>
    </source>
</evidence>
<evidence type="ECO:0000313" key="3">
    <source>
        <dbReference type="Proteomes" id="UP001595953"/>
    </source>
</evidence>
<dbReference type="EMBL" id="JBHSGP010000008">
    <property type="protein sequence ID" value="MFC4721640.1"/>
    <property type="molecule type" value="Genomic_DNA"/>
</dbReference>
<dbReference type="InterPro" id="IPR032710">
    <property type="entry name" value="NTF2-like_dom_sf"/>
</dbReference>
<dbReference type="InterPro" id="IPR027843">
    <property type="entry name" value="DUF4440"/>
</dbReference>
<dbReference type="Pfam" id="PF14534">
    <property type="entry name" value="DUF4440"/>
    <property type="match status" value="1"/>
</dbReference>
<reference evidence="3" key="1">
    <citation type="journal article" date="2019" name="Int. J. Syst. Evol. Microbiol.">
        <title>The Global Catalogue of Microorganisms (GCM) 10K type strain sequencing project: providing services to taxonomists for standard genome sequencing and annotation.</title>
        <authorList>
            <consortium name="The Broad Institute Genomics Platform"/>
            <consortium name="The Broad Institute Genome Sequencing Center for Infectious Disease"/>
            <person name="Wu L."/>
            <person name="Ma J."/>
        </authorList>
    </citation>
    <scope>NUCLEOTIDE SEQUENCE [LARGE SCALE GENOMIC DNA]</scope>
    <source>
        <strain evidence="3">CCUG 63682</strain>
    </source>
</reference>
<dbReference type="PROSITE" id="PS51257">
    <property type="entry name" value="PROKAR_LIPOPROTEIN"/>
    <property type="match status" value="1"/>
</dbReference>
<keyword evidence="3" id="KW-1185">Reference proteome</keyword>
<accession>A0ABV9N3R5</accession>
<proteinExistence type="predicted"/>
<gene>
    <name evidence="2" type="ORF">ACFO5O_04885</name>
</gene>
<name>A0ABV9N3R5_9FLAO</name>
<feature type="domain" description="DUF4440" evidence="1">
    <location>
        <begin position="33"/>
        <end position="141"/>
    </location>
</feature>
<dbReference type="Gene3D" id="3.10.450.50">
    <property type="match status" value="1"/>
</dbReference>
<dbReference type="SUPFAM" id="SSF54427">
    <property type="entry name" value="NTF2-like"/>
    <property type="match status" value="1"/>
</dbReference>